<evidence type="ECO:0000256" key="3">
    <source>
        <dbReference type="PIRSR" id="PIRSR001112-1"/>
    </source>
</evidence>
<evidence type="ECO:0000313" key="7">
    <source>
        <dbReference type="Proteomes" id="UP000799779"/>
    </source>
</evidence>
<evidence type="ECO:0000256" key="1">
    <source>
        <dbReference type="ARBA" id="ARBA00010088"/>
    </source>
</evidence>
<dbReference type="OrthoDB" id="7130006at2759"/>
<name>A0A6A5W249_9PLEO</name>
<feature type="active site" description="Proton acceptor" evidence="3">
    <location>
        <position position="383"/>
    </location>
</feature>
<reference evidence="6" key="1">
    <citation type="journal article" date="2020" name="Stud. Mycol.">
        <title>101 Dothideomycetes genomes: a test case for predicting lifestyles and emergence of pathogens.</title>
        <authorList>
            <person name="Haridas S."/>
            <person name="Albert R."/>
            <person name="Binder M."/>
            <person name="Bloem J."/>
            <person name="Labutti K."/>
            <person name="Salamov A."/>
            <person name="Andreopoulos B."/>
            <person name="Baker S."/>
            <person name="Barry K."/>
            <person name="Bills G."/>
            <person name="Bluhm B."/>
            <person name="Cannon C."/>
            <person name="Castanera R."/>
            <person name="Culley D."/>
            <person name="Daum C."/>
            <person name="Ezra D."/>
            <person name="Gonzalez J."/>
            <person name="Henrissat B."/>
            <person name="Kuo A."/>
            <person name="Liang C."/>
            <person name="Lipzen A."/>
            <person name="Lutzoni F."/>
            <person name="Magnuson J."/>
            <person name="Mondo S."/>
            <person name="Nolan M."/>
            <person name="Ohm R."/>
            <person name="Pangilinan J."/>
            <person name="Park H.-J."/>
            <person name="Ramirez L."/>
            <person name="Alfaro M."/>
            <person name="Sun H."/>
            <person name="Tritt A."/>
            <person name="Yoshinaga Y."/>
            <person name="Zwiers L.-H."/>
            <person name="Turgeon B."/>
            <person name="Goodwin S."/>
            <person name="Spatafora J."/>
            <person name="Crous P."/>
            <person name="Grigoriev I."/>
        </authorList>
    </citation>
    <scope>NUCLEOTIDE SEQUENCE</scope>
    <source>
        <strain evidence="6">CBS 123094</strain>
    </source>
</reference>
<feature type="active site" description="Proton donor" evidence="3">
    <location>
        <position position="325"/>
    </location>
</feature>
<evidence type="ECO:0000313" key="6">
    <source>
        <dbReference type="EMBL" id="KAF1993185.1"/>
    </source>
</evidence>
<dbReference type="Gene3D" id="3.40.50.1820">
    <property type="entry name" value="alpha/beta hydrolase"/>
    <property type="match status" value="1"/>
</dbReference>
<dbReference type="GO" id="GO:0097176">
    <property type="term" value="P:epoxide metabolic process"/>
    <property type="evidence" value="ECO:0007669"/>
    <property type="project" value="TreeGrafter"/>
</dbReference>
<organism evidence="6 7">
    <name type="scientific">Amniculicola lignicola CBS 123094</name>
    <dbReference type="NCBI Taxonomy" id="1392246"/>
    <lineage>
        <taxon>Eukaryota</taxon>
        <taxon>Fungi</taxon>
        <taxon>Dikarya</taxon>
        <taxon>Ascomycota</taxon>
        <taxon>Pezizomycotina</taxon>
        <taxon>Dothideomycetes</taxon>
        <taxon>Pleosporomycetidae</taxon>
        <taxon>Pleosporales</taxon>
        <taxon>Amniculicolaceae</taxon>
        <taxon>Amniculicola</taxon>
    </lineage>
</organism>
<dbReference type="Proteomes" id="UP000799779">
    <property type="component" value="Unassembled WGS sequence"/>
</dbReference>
<comment type="similarity">
    <text evidence="1">Belongs to the peptidase S33 family.</text>
</comment>
<dbReference type="AlphaFoldDB" id="A0A6A5W249"/>
<feature type="domain" description="Epoxide hydrolase N-terminal" evidence="5">
    <location>
        <begin position="23"/>
        <end position="135"/>
    </location>
</feature>
<feature type="region of interest" description="Disordered" evidence="4">
    <location>
        <begin position="1"/>
        <end position="21"/>
    </location>
</feature>
<evidence type="ECO:0000256" key="4">
    <source>
        <dbReference type="SAM" id="MobiDB-lite"/>
    </source>
</evidence>
<dbReference type="PIRSF" id="PIRSF001112">
    <property type="entry name" value="Epoxide_hydrolase"/>
    <property type="match status" value="1"/>
</dbReference>
<proteinExistence type="inferred from homology"/>
<dbReference type="InterPro" id="IPR016292">
    <property type="entry name" value="Epoxide_hydrolase"/>
</dbReference>
<dbReference type="InterPro" id="IPR000639">
    <property type="entry name" value="Epox_hydrolase-like"/>
</dbReference>
<dbReference type="Pfam" id="PF06441">
    <property type="entry name" value="EHN"/>
    <property type="match status" value="1"/>
</dbReference>
<accession>A0A6A5W249</accession>
<dbReference type="InterPro" id="IPR010497">
    <property type="entry name" value="Epoxide_hydro_N"/>
</dbReference>
<dbReference type="InterPro" id="IPR029058">
    <property type="entry name" value="AB_hydrolase_fold"/>
</dbReference>
<keyword evidence="7" id="KW-1185">Reference proteome</keyword>
<gene>
    <name evidence="6" type="ORF">P154DRAFT_557866</name>
</gene>
<feature type="active site" description="Nucleophile" evidence="3">
    <location>
        <position position="202"/>
    </location>
</feature>
<keyword evidence="2 6" id="KW-0378">Hydrolase</keyword>
<evidence type="ECO:0000256" key="2">
    <source>
        <dbReference type="ARBA" id="ARBA00022801"/>
    </source>
</evidence>
<evidence type="ECO:0000259" key="5">
    <source>
        <dbReference type="Pfam" id="PF06441"/>
    </source>
</evidence>
<sequence>MATEQKQGKPYGGVPGGAKQQPESFELHIDKQKIQDMKTLIRLSPIAKETYENLHTDGRFGVNREWMLDMKKYWLEAFDWHKHEDHINSLPNFKQEVTDDDGRTFNIHFAALFSKKKDAIPIALFHGWPGSFLEFLPIMDLLQKKYTPEDLPYHIIIPSLPGYGLSDQPPLDKDWRIEDTARIMHKLILSLGITSYMTQGGDIGSFIARTIAVLYPECKAVHLNFMWMPPSTSKTSLPTTNAENKSLQRLHDFINTGSSYGLTHAFRPSTIGLALSASPLALLAWIGEKFLEWSDPSTRPSIDTILADITLYWLTDSFPTSIYTYRQDYTNTEEGYFHGLEKYKVEKPMGYSYFPYELGPIPRSWAETTGRMVWFEEHGSGGHFAALERPEVLLRDVEGFVGVVVKEGAFGGS</sequence>
<dbReference type="PANTHER" id="PTHR21661:SF39">
    <property type="entry name" value="HYDROLASE, PUTATIVE (AFU_ORTHOLOGUE AFUA_3G08960)-RELATED"/>
    <property type="match status" value="1"/>
</dbReference>
<protein>
    <submittedName>
        <fullName evidence="6">Alpha/beta-hydrolase</fullName>
    </submittedName>
</protein>
<dbReference type="GO" id="GO:0004301">
    <property type="term" value="F:epoxide hydrolase activity"/>
    <property type="evidence" value="ECO:0007669"/>
    <property type="project" value="TreeGrafter"/>
</dbReference>
<dbReference type="EMBL" id="ML977723">
    <property type="protein sequence ID" value="KAF1993185.1"/>
    <property type="molecule type" value="Genomic_DNA"/>
</dbReference>
<dbReference type="PANTHER" id="PTHR21661">
    <property type="entry name" value="EPOXIDE HYDROLASE 1-RELATED"/>
    <property type="match status" value="1"/>
</dbReference>
<dbReference type="SUPFAM" id="SSF53474">
    <property type="entry name" value="alpha/beta-Hydrolases"/>
    <property type="match status" value="1"/>
</dbReference>
<dbReference type="PRINTS" id="PR00412">
    <property type="entry name" value="EPOXHYDRLASE"/>
</dbReference>